<proteinExistence type="predicted"/>
<dbReference type="EMBL" id="MLAK01000668">
    <property type="protein sequence ID" value="OHT08424.1"/>
    <property type="molecule type" value="Genomic_DNA"/>
</dbReference>
<gene>
    <name evidence="2" type="ORF">TRFO_23118</name>
</gene>
<evidence type="ECO:0000313" key="3">
    <source>
        <dbReference type="Proteomes" id="UP000179807"/>
    </source>
</evidence>
<organism evidence="2 3">
    <name type="scientific">Tritrichomonas foetus</name>
    <dbReference type="NCBI Taxonomy" id="1144522"/>
    <lineage>
        <taxon>Eukaryota</taxon>
        <taxon>Metamonada</taxon>
        <taxon>Parabasalia</taxon>
        <taxon>Tritrichomonadida</taxon>
        <taxon>Tritrichomonadidae</taxon>
        <taxon>Tritrichomonas</taxon>
    </lineage>
</organism>
<dbReference type="Proteomes" id="UP000179807">
    <property type="component" value="Unassembled WGS sequence"/>
</dbReference>
<feature type="compositionally biased region" description="Basic and acidic residues" evidence="1">
    <location>
        <begin position="996"/>
        <end position="1005"/>
    </location>
</feature>
<dbReference type="RefSeq" id="XP_068361560.1">
    <property type="nucleotide sequence ID" value="XM_068502966.1"/>
</dbReference>
<evidence type="ECO:0000313" key="2">
    <source>
        <dbReference type="EMBL" id="OHT08424.1"/>
    </source>
</evidence>
<keyword evidence="3" id="KW-1185">Reference proteome</keyword>
<sequence>MSTIDWKTIKPDTVETIRHIPHQYIQALVQLNLWEKFTEAFYDDDLTRLATDALLKPKVRKNLLKDFSEEKIIHFLDTVTPAIRRHLLHILIEQADTVPVSVQVGDNLYKNMDKHLWVYHFSHEVFSLLPIETLRVAFRARIKIGHAKTDVMLFKYAADPSNSYDKKKFDKTNYCFLQAHHFAPQRYLAKRKAFAELIADLLIEGLNGYAKKKRKYIQFVLVPFTQVFFQFHEIWGSNKAIIKRVNEAYMKFPFHLTKKFNFVNLITCNSTYDSYFQFHEIIKYGILSQDDIIMKLIPKVFKFEFELPLEKTRCLKQIISNIIYVANVSTIHFYRSLVTISETQKDHPLAFIWPNLMKLSKEYFTKEFNDGNYHFLNQLARKLTTNSHEEAIQYQSNQFTFTYDFIMNLFNDLIRHTIDNKEAIVKESPEKYTRHMTAIFTALILERRWKDDLNLCFNVMNTPFFYLKPELRDEILTEMMCDPTGKKNLSVELTKEVSTVSLTLSLLFDDLKKLVGAIARNKLNATDDFGFQAAISVNFPPSLTQLSRKVEEYKGRVHIFERFLLPMLRHKNIAIARKAYQLYKTFVNKVLFTAARLNNDSLFEAASQCHYRLCRFLSSKVHANLQSFVIHEFTTTVVTPQSVYAGLKSNKDYATFVFDNLISKFPFTTDYVKVTMLPILHTLLHASYSTAFPGIGEVCGKLTTMVVTRLFNEMPAAFECPSTDSNHPCDSVVQFPPSEVRVNSIKALRNAQGSLLFPEKLVTRILKNYLKDNRKSVDKVSLTVTGLYIDPKLLTPELVKSFRSIEISAGSEPFLAVVNCLKEKIAQYRSEMYKRPTTRLIELLIHKLYHGGGRLFTNLSTFRDLPVVPFDYEQHNTENTYTKNVNRWFKQTFTIKHTTADVVKCFLPEDTFMYRLFSNPNLNFTDVDEVLVYKPLTKEQEEKDKQNPPKKQHVSASVTVSPRPDPSVVLRLRKNDQKQKPKRKPCPKCGHLNPAQDKKPPSKVDHEDWMDVISWQLIKPFLQVDAAKFCEAIKNDGVSLFNFVQMLYFSLKDNHKCEESLNLVSSLLDLCFKDLLIVDPEPTQENPNPKPTPTLFMDNDGTIIGSIPPFVVKEPKQRRGGRKPTVKTSGMQKYMGTKVLIAYLSSIMSLKLSLNHIDTSIFCKSLIEVLSLPPPDIKKRIGDDNYSFYADHLSSGLLRHLNFGKQLKDLKWATSFESQTYECFFRLFSCDAIHHNALEWINQLLLSISNVDERNAIISSFVSALTQNSFNYTLHARTRTVAWCLDTRYVGFPLPNYCIDYLKALAQDTKLHIDVRKTIAAGSVAYFKSRALVGAGTEQFDELFEILKKIYDTSKNNMAPTFCQLVRPKYCENLANESPLYRALMPADSRPESYLTPQNFGRLSMPHTGAWKEPHERFVSSFIGASLLSKDENVLQLAIQVLTKLHIRGGETAHKIAPFITAAFKEFNVLLPSAILINFMFNFCLQAPHTTFEGLIDGFVSIFTKTRTVLDEINNAQMKLFWTFDNNFRQNMYEPINKICGIFIGCLENVIHEKKDKEDFSVICGISKRILAALDGDKPVTAFYDPFDKLRNSFAVAADDDLMAALAGEPGEESLIRLLSFAHHHTLTSCLRIPFPSYAIQCFHKNNTSMTLNVIKTIKDWPLDVAQDTKLNQQLNQLFRHLVNTIGKDNEEFIELLPSLWKFAWFSGGGVYPVPHASMTTGGFAFGATKEAAFLNGGGGRGRGRVLHKAMARVPAPCAPMCAMAARPMEPPSFDHAMMLSNSLCTQSAEPKLFGALGAAKCESIEMECCADECAESAPEEDGAATMDEDEDDAETFGLGFLD</sequence>
<dbReference type="OrthoDB" id="10579137at2759"/>
<dbReference type="GeneID" id="94837670"/>
<feature type="compositionally biased region" description="Acidic residues" evidence="1">
    <location>
        <begin position="1820"/>
        <end position="1835"/>
    </location>
</feature>
<evidence type="ECO:0000256" key="1">
    <source>
        <dbReference type="SAM" id="MobiDB-lite"/>
    </source>
</evidence>
<feature type="region of interest" description="Disordered" evidence="1">
    <location>
        <begin position="1820"/>
        <end position="1843"/>
    </location>
</feature>
<reference evidence="2" key="1">
    <citation type="submission" date="2016-10" db="EMBL/GenBank/DDBJ databases">
        <authorList>
            <person name="Benchimol M."/>
            <person name="Almeida L.G."/>
            <person name="Vasconcelos A.T."/>
            <person name="Perreira-Neves A."/>
            <person name="Rosa I.A."/>
            <person name="Tasca T."/>
            <person name="Bogo M.R."/>
            <person name="de Souza W."/>
        </authorList>
    </citation>
    <scope>NUCLEOTIDE SEQUENCE [LARGE SCALE GENOMIC DNA]</scope>
    <source>
        <strain evidence="2">K</strain>
    </source>
</reference>
<feature type="region of interest" description="Disordered" evidence="1">
    <location>
        <begin position="939"/>
        <end position="1005"/>
    </location>
</feature>
<accession>A0A1J4KBW7</accession>
<dbReference type="VEuPathDB" id="TrichDB:TRFO_23118"/>
<name>A0A1J4KBW7_9EUKA</name>
<protein>
    <submittedName>
        <fullName evidence="2">Uncharacterized protein</fullName>
    </submittedName>
</protein>
<comment type="caution">
    <text evidence="2">The sequence shown here is derived from an EMBL/GenBank/DDBJ whole genome shotgun (WGS) entry which is preliminary data.</text>
</comment>